<gene>
    <name evidence="3" type="ORF">C0068_12100</name>
</gene>
<dbReference type="PANTHER" id="PTHR38110">
    <property type="entry name" value="CHROMOSOME 23, WHOLE GENOME SHOTGUN SEQUENCE"/>
    <property type="match status" value="1"/>
</dbReference>
<reference evidence="3" key="1">
    <citation type="submission" date="2018-01" db="EMBL/GenBank/DDBJ databases">
        <authorList>
            <person name="Yu X.-D."/>
        </authorList>
    </citation>
    <scope>NUCLEOTIDE SEQUENCE</scope>
    <source>
        <strain evidence="3">ZX-21</strain>
    </source>
</reference>
<evidence type="ECO:0000259" key="2">
    <source>
        <dbReference type="Pfam" id="PF20789"/>
    </source>
</evidence>
<sequence>MKNFQALLAGVKETDQANEYSAHVDATWLQGRTAFGGLSTALIVKAMLEAIPADRQLRSVAVMFVGPVPEGDHRIKLRELRVGGSVTHMQGELLCDGEVAATVSAAFGKDRQSAASLAGPVMPDVVAPDAIQALPYIEGLTPTFTQHFEMRICSGGLPFSQSESADFSLWLRFKETGTADLAALIAIADVPPMPGLNMIKAPGIGSSLSWYLEFPQALSEADMSDWWFCDYRSQAAGSGYFHNYATIWDASGKAVMFSRQVATVFEK</sequence>
<dbReference type="InterPro" id="IPR052389">
    <property type="entry name" value="Sec_Metab_Biosynth-Assoc"/>
</dbReference>
<protein>
    <recommendedName>
        <fullName evidence="5">Thioesterase family protein</fullName>
    </recommendedName>
</protein>
<organism evidence="3 4">
    <name type="scientific">Zhongshania marina</name>
    <dbReference type="NCBI Taxonomy" id="2304603"/>
    <lineage>
        <taxon>Bacteria</taxon>
        <taxon>Pseudomonadati</taxon>
        <taxon>Pseudomonadota</taxon>
        <taxon>Gammaproteobacteria</taxon>
        <taxon>Cellvibrionales</taxon>
        <taxon>Spongiibacteraceae</taxon>
        <taxon>Zhongshania</taxon>
    </lineage>
</organism>
<accession>A0A2S4HEY8</accession>
<dbReference type="Proteomes" id="UP000237222">
    <property type="component" value="Unassembled WGS sequence"/>
</dbReference>
<dbReference type="Pfam" id="PF20789">
    <property type="entry name" value="4HBT_3C"/>
    <property type="match status" value="1"/>
</dbReference>
<dbReference type="InterPro" id="IPR042171">
    <property type="entry name" value="Acyl-CoA_hotdog"/>
</dbReference>
<feature type="domain" description="Acyl-CoA thioesterase-like N-terminal HotDog" evidence="1">
    <location>
        <begin position="25"/>
        <end position="108"/>
    </location>
</feature>
<feature type="domain" description="Acyl-CoA thioesterase-like C-terminal" evidence="2">
    <location>
        <begin position="128"/>
        <end position="264"/>
    </location>
</feature>
<dbReference type="SUPFAM" id="SSF54637">
    <property type="entry name" value="Thioesterase/thiol ester dehydrase-isomerase"/>
    <property type="match status" value="2"/>
</dbReference>
<dbReference type="OrthoDB" id="7059210at2"/>
<dbReference type="Pfam" id="PF13622">
    <property type="entry name" value="4HBT_3"/>
    <property type="match status" value="1"/>
</dbReference>
<evidence type="ECO:0000313" key="3">
    <source>
        <dbReference type="EMBL" id="POP52552.1"/>
    </source>
</evidence>
<comment type="caution">
    <text evidence="3">The sequence shown here is derived from an EMBL/GenBank/DDBJ whole genome shotgun (WGS) entry which is preliminary data.</text>
</comment>
<dbReference type="EMBL" id="PQGG01000028">
    <property type="protein sequence ID" value="POP52552.1"/>
    <property type="molecule type" value="Genomic_DNA"/>
</dbReference>
<dbReference type="RefSeq" id="WP_103684733.1">
    <property type="nucleotide sequence ID" value="NZ_PQGG01000028.1"/>
</dbReference>
<name>A0A2S4HEY8_9GAMM</name>
<dbReference type="InterPro" id="IPR049450">
    <property type="entry name" value="ACOT8-like_C"/>
</dbReference>
<evidence type="ECO:0000313" key="4">
    <source>
        <dbReference type="Proteomes" id="UP000237222"/>
    </source>
</evidence>
<dbReference type="PANTHER" id="PTHR38110:SF1">
    <property type="entry name" value="THIOESTERASE DOMAIN-CONTAINING PROTEIN"/>
    <property type="match status" value="1"/>
</dbReference>
<evidence type="ECO:0000259" key="1">
    <source>
        <dbReference type="Pfam" id="PF13622"/>
    </source>
</evidence>
<evidence type="ECO:0008006" key="5">
    <source>
        <dbReference type="Google" id="ProtNLM"/>
    </source>
</evidence>
<dbReference type="InterPro" id="IPR029069">
    <property type="entry name" value="HotDog_dom_sf"/>
</dbReference>
<dbReference type="InterPro" id="IPR049449">
    <property type="entry name" value="TesB_ACOT8-like_N"/>
</dbReference>
<dbReference type="AlphaFoldDB" id="A0A2S4HEY8"/>
<dbReference type="Gene3D" id="2.40.160.210">
    <property type="entry name" value="Acyl-CoA thioesterase, double hotdog domain"/>
    <property type="match status" value="1"/>
</dbReference>
<proteinExistence type="predicted"/>